<evidence type="ECO:0000313" key="6">
    <source>
        <dbReference type="EMBL" id="SUJ20752.1"/>
    </source>
</evidence>
<evidence type="ECO:0000313" key="5">
    <source>
        <dbReference type="EMBL" id="GEQ00676.1"/>
    </source>
</evidence>
<keyword evidence="8" id="KW-1185">Reference proteome</keyword>
<feature type="domain" description="Bacillithiol biosynthesis BshC N-terminal Rossmann-like" evidence="3">
    <location>
        <begin position="1"/>
        <end position="377"/>
    </location>
</feature>
<dbReference type="RefSeq" id="WP_021458933.1">
    <property type="nucleotide sequence ID" value="NZ_BKAV01000019.1"/>
</dbReference>
<evidence type="ECO:0000313" key="8">
    <source>
        <dbReference type="Proteomes" id="UP000321598"/>
    </source>
</evidence>
<dbReference type="HAMAP" id="MF_01867">
    <property type="entry name" value="BshC"/>
    <property type="match status" value="1"/>
</dbReference>
<dbReference type="GO" id="GO:0016874">
    <property type="term" value="F:ligase activity"/>
    <property type="evidence" value="ECO:0007669"/>
    <property type="project" value="UniProtKB-UniRule"/>
</dbReference>
<dbReference type="Proteomes" id="UP000321598">
    <property type="component" value="Unassembled WGS sequence"/>
</dbReference>
<dbReference type="EC" id="6.-.-.-" evidence="2"/>
<keyword evidence="1 2" id="KW-0436">Ligase</keyword>
<gene>
    <name evidence="2 6" type="primary">bshC</name>
    <name evidence="6" type="ORF">NCTC12413_01737</name>
    <name evidence="5" type="ORF">SAR03_17130</name>
</gene>
<dbReference type="NCBIfam" id="TIGR03998">
    <property type="entry name" value="thiol_BshC"/>
    <property type="match status" value="1"/>
</dbReference>
<evidence type="ECO:0000256" key="1">
    <source>
        <dbReference type="ARBA" id="ARBA00022598"/>
    </source>
</evidence>
<evidence type="ECO:0000256" key="2">
    <source>
        <dbReference type="HAMAP-Rule" id="MF_01867"/>
    </source>
</evidence>
<evidence type="ECO:0000259" key="4">
    <source>
        <dbReference type="Pfam" id="PF24850"/>
    </source>
</evidence>
<evidence type="ECO:0000313" key="7">
    <source>
        <dbReference type="Proteomes" id="UP000254956"/>
    </source>
</evidence>
<reference evidence="5 8" key="2">
    <citation type="submission" date="2019-07" db="EMBL/GenBank/DDBJ databases">
        <title>Whole genome shotgun sequence of Staphylococcus arlettae NBRC 109765.</title>
        <authorList>
            <person name="Hosoyama A."/>
            <person name="Uohara A."/>
            <person name="Ohji S."/>
            <person name="Ichikawa N."/>
        </authorList>
    </citation>
    <scope>NUCLEOTIDE SEQUENCE [LARGE SCALE GENOMIC DNA]</scope>
    <source>
        <strain evidence="5 8">NBRC 109765</strain>
    </source>
</reference>
<reference evidence="6 7" key="1">
    <citation type="submission" date="2018-06" db="EMBL/GenBank/DDBJ databases">
        <authorList>
            <consortium name="Pathogen Informatics"/>
            <person name="Doyle S."/>
        </authorList>
    </citation>
    <scope>NUCLEOTIDE SEQUENCE [LARGE SCALE GENOMIC DNA]</scope>
    <source>
        <strain evidence="6 7">NCTC12413</strain>
    </source>
</reference>
<dbReference type="STRING" id="1212545.SARL_11071"/>
<organism evidence="6 7">
    <name type="scientific">Staphylococcus arlettae</name>
    <dbReference type="NCBI Taxonomy" id="29378"/>
    <lineage>
        <taxon>Bacteria</taxon>
        <taxon>Bacillati</taxon>
        <taxon>Bacillota</taxon>
        <taxon>Bacilli</taxon>
        <taxon>Bacillales</taxon>
        <taxon>Staphylococcaceae</taxon>
        <taxon>Staphylococcus</taxon>
    </lineage>
</organism>
<dbReference type="EMBL" id="UGZE01000001">
    <property type="protein sequence ID" value="SUJ20752.1"/>
    <property type="molecule type" value="Genomic_DNA"/>
</dbReference>
<dbReference type="EMBL" id="BKAV01000019">
    <property type="protein sequence ID" value="GEQ00676.1"/>
    <property type="molecule type" value="Genomic_DNA"/>
</dbReference>
<proteinExistence type="inferred from homology"/>
<sequence>MDCMTTKLNDKDQFIEKIKNSDSTLAAFYNYDAMNEQNYKLKLDQATNGREKAVAAVISNYMEDLSLSEAQENNIAQLQQGAKVIIGGQQAGLFGGPLYTFHKIFSIISLSNSLSSKYNQQVIPVFWIAGEDHDFEEVNHTFTYNNKEAKLYKTKYHTMEPPETSVSNYYPNKLQLKDALKQFLKQQPETNHTKELIELCHSIIERYDSWTDIFKALLHEVFKAYGLLLIDAHNPDLRQIEKPFIQTIIEQHETIDHAFRATQGQTMAAGLNQMIQTNTNVHLFLEEDNMRQLISYENGEFVLTKSDKRYSKHELLQLAEQEPERFSNNVVTRPLMEEWLFNTVAFIGGPSEIKYWAELHGVFNTLSVDMPIVLPRLRISYINERIEKVINKYQLSVDDILTNGVHNAKASFIREHASQTVIDQIEEMKQQQQSFYETIKSEVAGNNDNEQLVAKNNDIHLTQYDYLLKRYLLNIERENAISMKHFNEINESLHPMDGLQERIWNPLQIMNEYGIDVFSPSTYPPLRYTFDHIILKP</sequence>
<dbReference type="InterPro" id="IPR055399">
    <property type="entry name" value="CC_BshC"/>
</dbReference>
<comment type="similarity">
    <text evidence="2">Belongs to the BshC family.</text>
</comment>
<dbReference type="Pfam" id="PF24850">
    <property type="entry name" value="CC_BshC"/>
    <property type="match status" value="1"/>
</dbReference>
<comment type="function">
    <text evidence="2">Involved in bacillithiol (BSH) biosynthesis. May catalyze the last step of the pathway, the addition of cysteine to glucosamine malate (GlcN-Mal) to generate BSH.</text>
</comment>
<dbReference type="InterPro" id="IPR011199">
    <property type="entry name" value="Bacillithiol_biosynth_BshC"/>
</dbReference>
<protein>
    <recommendedName>
        <fullName evidence="2">Putative cysteine ligase BshC</fullName>
        <ecNumber evidence="2">6.-.-.-</ecNumber>
    </recommendedName>
</protein>
<dbReference type="Proteomes" id="UP000254956">
    <property type="component" value="Unassembled WGS sequence"/>
</dbReference>
<dbReference type="InterPro" id="IPR055398">
    <property type="entry name" value="Rossmann-like_BshC"/>
</dbReference>
<accession>A0A380CHQ2</accession>
<dbReference type="OrthoDB" id="9765151at2"/>
<name>A0A380CHQ2_9STAP</name>
<dbReference type="Pfam" id="PF10079">
    <property type="entry name" value="Rossmann-like_BshC"/>
    <property type="match status" value="1"/>
</dbReference>
<feature type="domain" description="Bacillithiol biosynthesis BshC C-terminal coiled-coil" evidence="4">
    <location>
        <begin position="380"/>
        <end position="536"/>
    </location>
</feature>
<dbReference type="PIRSF" id="PIRSF012535">
    <property type="entry name" value="UCP012535"/>
    <property type="match status" value="1"/>
</dbReference>
<dbReference type="AlphaFoldDB" id="A0A380CHQ2"/>
<evidence type="ECO:0000259" key="3">
    <source>
        <dbReference type="Pfam" id="PF10079"/>
    </source>
</evidence>